<dbReference type="RefSeq" id="WP_103002598.1">
    <property type="nucleotide sequence ID" value="NZ_NBAX01000002.1"/>
</dbReference>
<dbReference type="InterPro" id="IPR006528">
    <property type="entry name" value="Phage_head_morphogenesis_dom"/>
</dbReference>
<comment type="caution">
    <text evidence="4">The sequence shown here is derived from an EMBL/GenBank/DDBJ whole genome shotgun (WGS) entry which is preliminary data.</text>
</comment>
<evidence type="ECO:0000259" key="2">
    <source>
        <dbReference type="Pfam" id="PF04233"/>
    </source>
</evidence>
<proteinExistence type="predicted"/>
<dbReference type="AlphaFoldDB" id="A0A2K0XMU5"/>
<accession>A0A2K0XMU5</accession>
<feature type="domain" description="Phage head morphogenesis" evidence="2">
    <location>
        <begin position="91"/>
        <end position="184"/>
    </location>
</feature>
<evidence type="ECO:0000256" key="1">
    <source>
        <dbReference type="SAM" id="MobiDB-lite"/>
    </source>
</evidence>
<evidence type="ECO:0000313" key="4">
    <source>
        <dbReference type="EMBL" id="PNP95851.1"/>
    </source>
</evidence>
<organism evidence="4 5">
    <name type="scientific">Hoylesella timonensis</name>
    <dbReference type="NCBI Taxonomy" id="386414"/>
    <lineage>
        <taxon>Bacteria</taxon>
        <taxon>Pseudomonadati</taxon>
        <taxon>Bacteroidota</taxon>
        <taxon>Bacteroidia</taxon>
        <taxon>Bacteroidales</taxon>
        <taxon>Prevotellaceae</taxon>
        <taxon>Hoylesella</taxon>
    </lineage>
</organism>
<evidence type="ECO:0000259" key="3">
    <source>
        <dbReference type="Pfam" id="PF18798"/>
    </source>
</evidence>
<dbReference type="Pfam" id="PF18798">
    <property type="entry name" value="LPD3"/>
    <property type="match status" value="1"/>
</dbReference>
<feature type="region of interest" description="Disordered" evidence="1">
    <location>
        <begin position="194"/>
        <end position="216"/>
    </location>
</feature>
<sequence length="366" mass="42487">MSDEVIERALHNIYRRNFNPKTDIEPAFFHAFVSTLNTAADKGIRQAQRPEDDFLNALRHNTAVFAAFKTHRLQNDVARQLMDSNGNLKPFERWKNDVQDITSHQCKAWLRTEYDTAVLRARQATNWQQFQREKDVLPNLEWMPSTSPNPGADHMPFWGTILPVDHPFWEQHRPGDRWNCKCDLRSTDKLATNVPHDSTAAHDPQPGLDNNPGSTAQIFAKSHPYIKNAHPGAKQAVEKAVRKEERKEEKKKIRKAIQGQKLTNRNFPHKVLVSRASIDEWLNQPFKYMEEKARMLTDIQNILEEAEYLGTAEKHKKMQKVAQSHIFKTKVKDIDAYIIVKEWVDGTFTLHSISDAQDFIKHVKRK</sequence>
<dbReference type="InterPro" id="IPR040824">
    <property type="entry name" value="LPD3"/>
</dbReference>
<feature type="domain" description="Large polyvalent protein-associated" evidence="3">
    <location>
        <begin position="242"/>
        <end position="347"/>
    </location>
</feature>
<name>A0A2K0XMU5_9BACT</name>
<evidence type="ECO:0000313" key="5">
    <source>
        <dbReference type="Proteomes" id="UP000236634"/>
    </source>
</evidence>
<reference evidence="4 5" key="1">
    <citation type="submission" date="2017-03" db="EMBL/GenBank/DDBJ databases">
        <authorList>
            <person name="Afonso C.L."/>
            <person name="Miller P.J."/>
            <person name="Scott M.A."/>
            <person name="Spackman E."/>
            <person name="Goraichik I."/>
            <person name="Dimitrov K.M."/>
            <person name="Suarez D.L."/>
            <person name="Swayne D.E."/>
        </authorList>
    </citation>
    <scope>NUCLEOTIDE SEQUENCE [LARGE SCALE GENOMIC DNA]</scope>
    <source>
        <strain evidence="4 5">DNF00076</strain>
    </source>
</reference>
<dbReference type="Pfam" id="PF04233">
    <property type="entry name" value="Phage_Mu_F"/>
    <property type="match status" value="1"/>
</dbReference>
<dbReference type="EMBL" id="NBAX01000002">
    <property type="protein sequence ID" value="PNP95851.1"/>
    <property type="molecule type" value="Genomic_DNA"/>
</dbReference>
<evidence type="ECO:0008006" key="6">
    <source>
        <dbReference type="Google" id="ProtNLM"/>
    </source>
</evidence>
<protein>
    <recommendedName>
        <fullName evidence="6">Phage head morphogenesis domain-containing protein</fullName>
    </recommendedName>
</protein>
<dbReference type="Proteomes" id="UP000236634">
    <property type="component" value="Unassembled WGS sequence"/>
</dbReference>
<gene>
    <name evidence="4" type="ORF">BFS16_01925</name>
</gene>